<feature type="transmembrane region" description="Helical" evidence="1">
    <location>
        <begin position="6"/>
        <end position="26"/>
    </location>
</feature>
<keyword evidence="1" id="KW-1133">Transmembrane helix</keyword>
<accession>A0ABD6A959</accession>
<feature type="transmembrane region" description="Helical" evidence="1">
    <location>
        <begin position="38"/>
        <end position="57"/>
    </location>
</feature>
<gene>
    <name evidence="2" type="ORF">ACFQPE_08870</name>
</gene>
<evidence type="ECO:0000256" key="1">
    <source>
        <dbReference type="SAM" id="Phobius"/>
    </source>
</evidence>
<name>A0ABD6A959_9EURY</name>
<sequence length="73" mass="7508">MATNDFGTLGWFSVAGAIIMGALYVLDVTNVADSILDPGLTLIVAVLAALGAFLFWVGNDPTAESEGDSTETT</sequence>
<evidence type="ECO:0000313" key="3">
    <source>
        <dbReference type="Proteomes" id="UP001596547"/>
    </source>
</evidence>
<dbReference type="RefSeq" id="WP_276303836.1">
    <property type="nucleotide sequence ID" value="NZ_CP119992.1"/>
</dbReference>
<organism evidence="2 3">
    <name type="scientific">Halomarina halobia</name>
    <dbReference type="NCBI Taxonomy" id="3033386"/>
    <lineage>
        <taxon>Archaea</taxon>
        <taxon>Methanobacteriati</taxon>
        <taxon>Methanobacteriota</taxon>
        <taxon>Stenosarchaea group</taxon>
        <taxon>Halobacteria</taxon>
        <taxon>Halobacteriales</taxon>
        <taxon>Natronomonadaceae</taxon>
        <taxon>Halomarina</taxon>
    </lineage>
</organism>
<evidence type="ECO:0000313" key="2">
    <source>
        <dbReference type="EMBL" id="MFC7316905.1"/>
    </source>
</evidence>
<dbReference type="GeneID" id="79316442"/>
<proteinExistence type="predicted"/>
<dbReference type="EMBL" id="JBHTBF010000002">
    <property type="protein sequence ID" value="MFC7316905.1"/>
    <property type="molecule type" value="Genomic_DNA"/>
</dbReference>
<comment type="caution">
    <text evidence="2">The sequence shown here is derived from an EMBL/GenBank/DDBJ whole genome shotgun (WGS) entry which is preliminary data.</text>
</comment>
<protein>
    <submittedName>
        <fullName evidence="2">Uncharacterized protein</fullName>
    </submittedName>
</protein>
<reference evidence="2 3" key="1">
    <citation type="journal article" date="2019" name="Int. J. Syst. Evol. Microbiol.">
        <title>The Global Catalogue of Microorganisms (GCM) 10K type strain sequencing project: providing services to taxonomists for standard genome sequencing and annotation.</title>
        <authorList>
            <consortium name="The Broad Institute Genomics Platform"/>
            <consortium name="The Broad Institute Genome Sequencing Center for Infectious Disease"/>
            <person name="Wu L."/>
            <person name="Ma J."/>
        </authorList>
    </citation>
    <scope>NUCLEOTIDE SEQUENCE [LARGE SCALE GENOMIC DNA]</scope>
    <source>
        <strain evidence="2 3">PSR21</strain>
    </source>
</reference>
<keyword evidence="1" id="KW-0812">Transmembrane</keyword>
<dbReference type="Proteomes" id="UP001596547">
    <property type="component" value="Unassembled WGS sequence"/>
</dbReference>
<keyword evidence="3" id="KW-1185">Reference proteome</keyword>
<dbReference type="AlphaFoldDB" id="A0ABD6A959"/>
<keyword evidence="1" id="KW-0472">Membrane</keyword>